<dbReference type="KEGG" id="tto:Thethe_00772"/>
<feature type="transmembrane region" description="Helical" evidence="6">
    <location>
        <begin position="335"/>
        <end position="352"/>
    </location>
</feature>
<sequence>MNTKRNIPLNYAFLFLAFMRPTISIWVLFMTKRGLSLLEIGLLESIFHMGSMILEVPTGALADIYGRKIVRIFGRISAILSTILMIISSNFLMYAVSFILSALSYNLESGTGDALLYESCEDAGINDKYDKILGKAYTISTVGDSIGALIGGFLISRYLYMPYYIELLSNVIALIISMMMKEVKLKEEKKVHQKAFEGIKYIFKEKCLLYFFIIASTFSASMTSISFYNQKYFTIIGIPVVYFGAIFFAQGISNSLGSYISEKIERALKIHLLPIAFVASILIVVMLSIAKSFMGVVLMILLEVVSGILETYFVRVINKRIENTIRATVISTQSLMFSLFMIILFPLVGYIADKFNFFASYICISGLLLISLSMYALFTKKLAKIST</sequence>
<keyword evidence="4 6" id="KW-1133">Transmembrane helix</keyword>
<reference evidence="8 9" key="1">
    <citation type="submission" date="2012-03" db="EMBL/GenBank/DDBJ databases">
        <title>Complete sequence of chromosome of Thermoanaerobacterium thermosaccharolyticum M0795.</title>
        <authorList>
            <consortium name="US DOE Joint Genome Institute"/>
            <person name="Lucas S."/>
            <person name="Han J."/>
            <person name="Lapidus A."/>
            <person name="Cheng J.-F."/>
            <person name="Goodwin L."/>
            <person name="Pitluck S."/>
            <person name="Peters L."/>
            <person name="Teshima H."/>
            <person name="Detter J.C."/>
            <person name="Han C."/>
            <person name="Tapia R."/>
            <person name="Land M."/>
            <person name="Hauser L."/>
            <person name="Kyrpides N."/>
            <person name="Ivanova N."/>
            <person name="Pagani I."/>
            <person name="Feinberg L."/>
            <person name="Folden J."/>
            <person name="Hogsett D."/>
            <person name="Shaw J."/>
            <person name="Woyke T."/>
        </authorList>
    </citation>
    <scope>NUCLEOTIDE SEQUENCE [LARGE SCALE GENOMIC DNA]</scope>
    <source>
        <strain evidence="8 9">M0795</strain>
    </source>
</reference>
<feature type="transmembrane region" description="Helical" evidence="6">
    <location>
        <begin position="207"/>
        <end position="226"/>
    </location>
</feature>
<feature type="transmembrane region" description="Helical" evidence="6">
    <location>
        <begin position="296"/>
        <end position="314"/>
    </location>
</feature>
<dbReference type="InterPro" id="IPR020846">
    <property type="entry name" value="MFS_dom"/>
</dbReference>
<dbReference type="PANTHER" id="PTHR23530">
    <property type="entry name" value="TRANSPORT PROTEIN-RELATED"/>
    <property type="match status" value="1"/>
</dbReference>
<feature type="transmembrane region" description="Helical" evidence="6">
    <location>
        <begin position="358"/>
        <end position="378"/>
    </location>
</feature>
<evidence type="ECO:0000259" key="7">
    <source>
        <dbReference type="PROSITE" id="PS50850"/>
    </source>
</evidence>
<protein>
    <submittedName>
        <fullName evidence="8">Arabinose efflux permease family protein</fullName>
    </submittedName>
</protein>
<dbReference type="SUPFAM" id="SSF103473">
    <property type="entry name" value="MFS general substrate transporter"/>
    <property type="match status" value="1"/>
</dbReference>
<dbReference type="Proteomes" id="UP000010845">
    <property type="component" value="Chromosome"/>
</dbReference>
<evidence type="ECO:0000313" key="8">
    <source>
        <dbReference type="EMBL" id="AGB18455.1"/>
    </source>
</evidence>
<evidence type="ECO:0000313" key="9">
    <source>
        <dbReference type="Proteomes" id="UP000010845"/>
    </source>
</evidence>
<keyword evidence="2" id="KW-0813">Transport</keyword>
<evidence type="ECO:0000256" key="1">
    <source>
        <dbReference type="ARBA" id="ARBA00004651"/>
    </source>
</evidence>
<feature type="transmembrane region" description="Helical" evidence="6">
    <location>
        <begin position="12"/>
        <end position="31"/>
    </location>
</feature>
<accession>L0IFZ4</accession>
<proteinExistence type="predicted"/>
<feature type="transmembrane region" description="Helical" evidence="6">
    <location>
        <begin position="270"/>
        <end position="290"/>
    </location>
</feature>
<dbReference type="Gene3D" id="1.20.1250.20">
    <property type="entry name" value="MFS general substrate transporter like domains"/>
    <property type="match status" value="1"/>
</dbReference>
<feature type="domain" description="Major facilitator superfamily (MFS) profile" evidence="7">
    <location>
        <begin position="1"/>
        <end position="383"/>
    </location>
</feature>
<evidence type="ECO:0000256" key="5">
    <source>
        <dbReference type="ARBA" id="ARBA00023136"/>
    </source>
</evidence>
<dbReference type="PROSITE" id="PS00216">
    <property type="entry name" value="SUGAR_TRANSPORT_1"/>
    <property type="match status" value="1"/>
</dbReference>
<dbReference type="AlphaFoldDB" id="L0IFZ4"/>
<dbReference type="GO" id="GO:0005886">
    <property type="term" value="C:plasma membrane"/>
    <property type="evidence" value="ECO:0007669"/>
    <property type="project" value="UniProtKB-SubCell"/>
</dbReference>
<dbReference type="InterPro" id="IPR053160">
    <property type="entry name" value="MFS_DHA3_Transporter"/>
</dbReference>
<feature type="transmembrane region" description="Helical" evidence="6">
    <location>
        <begin position="232"/>
        <end position="249"/>
    </location>
</feature>
<feature type="transmembrane region" description="Helical" evidence="6">
    <location>
        <begin position="161"/>
        <end position="180"/>
    </location>
</feature>
<comment type="subcellular location">
    <subcellularLocation>
        <location evidence="1">Cell membrane</location>
        <topology evidence="1">Multi-pass membrane protein</topology>
    </subcellularLocation>
</comment>
<dbReference type="Pfam" id="PF07690">
    <property type="entry name" value="MFS_1"/>
    <property type="match status" value="1"/>
</dbReference>
<evidence type="ECO:0000256" key="4">
    <source>
        <dbReference type="ARBA" id="ARBA00022989"/>
    </source>
</evidence>
<dbReference type="InterPro" id="IPR036259">
    <property type="entry name" value="MFS_trans_sf"/>
</dbReference>
<dbReference type="InterPro" id="IPR011701">
    <property type="entry name" value="MFS"/>
</dbReference>
<dbReference type="InterPro" id="IPR005829">
    <property type="entry name" value="Sugar_transporter_CS"/>
</dbReference>
<evidence type="ECO:0000256" key="6">
    <source>
        <dbReference type="SAM" id="Phobius"/>
    </source>
</evidence>
<keyword evidence="5 6" id="KW-0472">Membrane</keyword>
<keyword evidence="3 6" id="KW-0812">Transmembrane</keyword>
<dbReference type="PATRIC" id="fig|698948.3.peg.760"/>
<evidence type="ECO:0000256" key="2">
    <source>
        <dbReference type="ARBA" id="ARBA00022448"/>
    </source>
</evidence>
<name>L0IFZ4_THETR</name>
<dbReference type="GO" id="GO:0022857">
    <property type="term" value="F:transmembrane transporter activity"/>
    <property type="evidence" value="ECO:0007669"/>
    <property type="project" value="InterPro"/>
</dbReference>
<gene>
    <name evidence="8" type="ORF">Thethe_00772</name>
</gene>
<evidence type="ECO:0000256" key="3">
    <source>
        <dbReference type="ARBA" id="ARBA00022692"/>
    </source>
</evidence>
<feature type="transmembrane region" description="Helical" evidence="6">
    <location>
        <begin position="78"/>
        <end position="100"/>
    </location>
</feature>
<dbReference type="PROSITE" id="PS50850">
    <property type="entry name" value="MFS"/>
    <property type="match status" value="1"/>
</dbReference>
<dbReference type="HOGENOM" id="CLU_046685_2_1_9"/>
<dbReference type="PANTHER" id="PTHR23530:SF1">
    <property type="entry name" value="PERMEASE, MAJOR FACILITATOR SUPERFAMILY-RELATED"/>
    <property type="match status" value="1"/>
</dbReference>
<dbReference type="RefSeq" id="WP_015311171.1">
    <property type="nucleotide sequence ID" value="NC_019970.1"/>
</dbReference>
<dbReference type="EMBL" id="CP003066">
    <property type="protein sequence ID" value="AGB18455.1"/>
    <property type="molecule type" value="Genomic_DNA"/>
</dbReference>
<feature type="transmembrane region" description="Helical" evidence="6">
    <location>
        <begin position="46"/>
        <end position="66"/>
    </location>
</feature>
<organism evidence="8 9">
    <name type="scientific">Thermoanaerobacterium thermosaccharolyticum M0795</name>
    <dbReference type="NCBI Taxonomy" id="698948"/>
    <lineage>
        <taxon>Bacteria</taxon>
        <taxon>Bacillati</taxon>
        <taxon>Bacillota</taxon>
        <taxon>Clostridia</taxon>
        <taxon>Thermoanaerobacterales</taxon>
        <taxon>Thermoanaerobacteraceae</taxon>
        <taxon>Thermoanaerobacterium</taxon>
    </lineage>
</organism>